<comment type="similarity">
    <text evidence="2 4">Belongs to the glucose-6-phosphate 1-epimerase family.</text>
</comment>
<evidence type="ECO:0000256" key="3">
    <source>
        <dbReference type="ARBA" id="ARBA00023235"/>
    </source>
</evidence>
<dbReference type="Proteomes" id="UP000319627">
    <property type="component" value="Unassembled WGS sequence"/>
</dbReference>
<evidence type="ECO:0000313" key="6">
    <source>
        <dbReference type="EMBL" id="TWH71276.1"/>
    </source>
</evidence>
<dbReference type="OrthoDB" id="9790727at2"/>
<dbReference type="PANTHER" id="PTHR11122:SF13">
    <property type="entry name" value="GLUCOSE-6-PHOSPHATE 1-EPIMERASE"/>
    <property type="match status" value="1"/>
</dbReference>
<dbReference type="Gene3D" id="2.70.98.10">
    <property type="match status" value="1"/>
</dbReference>
<name>A0A562IKD5_9GAMM</name>
<dbReference type="CDD" id="cd09020">
    <property type="entry name" value="D-hex-6-P-epi_like"/>
    <property type="match status" value="1"/>
</dbReference>
<evidence type="ECO:0000256" key="5">
    <source>
        <dbReference type="PIRSR" id="PIRSR016020-1"/>
    </source>
</evidence>
<keyword evidence="3 4" id="KW-0413">Isomerase</keyword>
<dbReference type="InterPro" id="IPR011013">
    <property type="entry name" value="Gal_mutarotase_sf_dom"/>
</dbReference>
<dbReference type="InterPro" id="IPR008183">
    <property type="entry name" value="Aldose_1/G6P_1-epimerase"/>
</dbReference>
<dbReference type="SUPFAM" id="SSF74650">
    <property type="entry name" value="Galactose mutarotase-like"/>
    <property type="match status" value="1"/>
</dbReference>
<feature type="active site" evidence="5">
    <location>
        <position position="172"/>
    </location>
</feature>
<dbReference type="GO" id="GO:0005975">
    <property type="term" value="P:carbohydrate metabolic process"/>
    <property type="evidence" value="ECO:0007669"/>
    <property type="project" value="InterPro"/>
</dbReference>
<dbReference type="InterPro" id="IPR025532">
    <property type="entry name" value="G6P_1-epimerase"/>
</dbReference>
<dbReference type="InterPro" id="IPR014718">
    <property type="entry name" value="GH-type_carb-bd"/>
</dbReference>
<protein>
    <recommendedName>
        <fullName evidence="4">Putative glucose-6-phosphate 1-epimerase</fullName>
        <ecNumber evidence="4">5.1.3.15</ecNumber>
    </recommendedName>
</protein>
<keyword evidence="7" id="KW-1185">Reference proteome</keyword>
<accession>A0A562IKD5</accession>
<dbReference type="EC" id="5.1.3.15" evidence="4"/>
<reference evidence="6 7" key="1">
    <citation type="submission" date="2019-07" db="EMBL/GenBank/DDBJ databases">
        <title>Genomic Encyclopedia of Type Strains, Phase I: the one thousand microbial genomes (KMG-I) project.</title>
        <authorList>
            <person name="Kyrpides N."/>
        </authorList>
    </citation>
    <scope>NUCLEOTIDE SEQUENCE [LARGE SCALE GENOMIC DNA]</scope>
    <source>
        <strain evidence="6 7">DSM 375</strain>
    </source>
</reference>
<sequence length="304" mass="34383">MSESVPQTAWHLERCHLGALACWRIRSADAELLVAEQGAQILSYQRTDEPPIIWLSEQASFQIGQSVRGGIPLCWPWFGDLARNPTPIQAMYLQPTQAPAHGLARSLPWQLDDLISEANQICLNFSLSTKELPHWPHAVQPKLSISLSDRLSITLENHNLSDRPACLSQALHTYLAVSDIRQISIQGLSGCRYLETLEGWEERQQQGDLSIQGETDRIYLHTPPLLRIQDPLWGRQICLKAEGSESAIVWNPWVDKAKRLSQFADDAWQRMLCIETANVLEDSLKLAPDGRSRLTLQLWTEPLD</sequence>
<feature type="active site" evidence="5">
    <location>
        <position position="275"/>
    </location>
</feature>
<dbReference type="Pfam" id="PF01263">
    <property type="entry name" value="Aldose_epim"/>
    <property type="match status" value="1"/>
</dbReference>
<dbReference type="PIRSF" id="PIRSF016020">
    <property type="entry name" value="PHexose_mutarotase"/>
    <property type="match status" value="1"/>
</dbReference>
<comment type="catalytic activity">
    <reaction evidence="1">
        <text>alpha-D-glucose 6-phosphate = beta-D-glucose 6-phosphate</text>
        <dbReference type="Rhea" id="RHEA:16249"/>
        <dbReference type="ChEBI" id="CHEBI:58225"/>
        <dbReference type="ChEBI" id="CHEBI:58247"/>
        <dbReference type="EC" id="5.1.3.15"/>
    </reaction>
</comment>
<evidence type="ECO:0000256" key="2">
    <source>
        <dbReference type="ARBA" id="ARBA00005866"/>
    </source>
</evidence>
<evidence type="ECO:0000256" key="1">
    <source>
        <dbReference type="ARBA" id="ARBA00001096"/>
    </source>
</evidence>
<dbReference type="GO" id="GO:0047938">
    <property type="term" value="F:glucose-6-phosphate 1-epimerase activity"/>
    <property type="evidence" value="ECO:0007669"/>
    <property type="project" value="UniProtKB-UniRule"/>
</dbReference>
<organism evidence="6 7">
    <name type="scientific">Azomonas agilis</name>
    <dbReference type="NCBI Taxonomy" id="116849"/>
    <lineage>
        <taxon>Bacteria</taxon>
        <taxon>Pseudomonadati</taxon>
        <taxon>Pseudomonadota</taxon>
        <taxon>Gammaproteobacteria</taxon>
        <taxon>Pseudomonadales</taxon>
        <taxon>Pseudomonadaceae</taxon>
        <taxon>Azomonas</taxon>
    </lineage>
</organism>
<dbReference type="PANTHER" id="PTHR11122">
    <property type="entry name" value="APOSPORY-ASSOCIATED PROTEIN C-RELATED"/>
    <property type="match status" value="1"/>
</dbReference>
<dbReference type="EMBL" id="VLKG01000005">
    <property type="protein sequence ID" value="TWH71276.1"/>
    <property type="molecule type" value="Genomic_DNA"/>
</dbReference>
<dbReference type="GO" id="GO:0030246">
    <property type="term" value="F:carbohydrate binding"/>
    <property type="evidence" value="ECO:0007669"/>
    <property type="project" value="UniProtKB-UniRule"/>
</dbReference>
<dbReference type="AlphaFoldDB" id="A0A562IKD5"/>
<gene>
    <name evidence="6" type="ORF">LX59_01558</name>
</gene>
<evidence type="ECO:0000256" key="4">
    <source>
        <dbReference type="PIRNR" id="PIRNR016020"/>
    </source>
</evidence>
<evidence type="ECO:0000313" key="7">
    <source>
        <dbReference type="Proteomes" id="UP000319627"/>
    </source>
</evidence>
<comment type="caution">
    <text evidence="6">The sequence shown here is derived from an EMBL/GenBank/DDBJ whole genome shotgun (WGS) entry which is preliminary data.</text>
</comment>
<proteinExistence type="inferred from homology"/>
<dbReference type="RefSeq" id="WP_144571280.1">
    <property type="nucleotide sequence ID" value="NZ_VLKG01000005.1"/>
</dbReference>